<dbReference type="EMBL" id="CM056742">
    <property type="protein sequence ID" value="KAJ8676064.1"/>
    <property type="molecule type" value="Genomic_DNA"/>
</dbReference>
<keyword evidence="2" id="KW-1185">Reference proteome</keyword>
<sequence>MERGRTAAASRKTNCKPLTSKQQSFLASKGIDVPEDYCYISGIGIYKLHEDLAEWNDARRICTSEGGHLAIINSEEEAAALAEMYTDSDLMSKPGRPSQNVLLGFHDMYNEGEFVTILGQPLDEAGYNEWSDLWGQAPNNDDHWGHEQNCGALAVDGQLNDVACGSEFGFICEIPIPDKDHS</sequence>
<gene>
    <name evidence="1" type="ORF">QAD02_011850</name>
</gene>
<reference evidence="1" key="1">
    <citation type="submission" date="2023-04" db="EMBL/GenBank/DDBJ databases">
        <title>A chromosome-level genome assembly of the parasitoid wasp Eretmocerus hayati.</title>
        <authorList>
            <person name="Zhong Y."/>
            <person name="Liu S."/>
            <person name="Liu Y."/>
        </authorList>
    </citation>
    <scope>NUCLEOTIDE SEQUENCE</scope>
    <source>
        <strain evidence="1">ZJU_SS_LIU_2023</strain>
    </source>
</reference>
<accession>A0ACC2NYA9</accession>
<organism evidence="1 2">
    <name type="scientific">Eretmocerus hayati</name>
    <dbReference type="NCBI Taxonomy" id="131215"/>
    <lineage>
        <taxon>Eukaryota</taxon>
        <taxon>Metazoa</taxon>
        <taxon>Ecdysozoa</taxon>
        <taxon>Arthropoda</taxon>
        <taxon>Hexapoda</taxon>
        <taxon>Insecta</taxon>
        <taxon>Pterygota</taxon>
        <taxon>Neoptera</taxon>
        <taxon>Endopterygota</taxon>
        <taxon>Hymenoptera</taxon>
        <taxon>Apocrita</taxon>
        <taxon>Proctotrupomorpha</taxon>
        <taxon>Chalcidoidea</taxon>
        <taxon>Aphelinidae</taxon>
        <taxon>Aphelininae</taxon>
        <taxon>Eretmocerus</taxon>
    </lineage>
</organism>
<protein>
    <submittedName>
        <fullName evidence="1">Uncharacterized protein</fullName>
    </submittedName>
</protein>
<name>A0ACC2NYA9_9HYME</name>
<dbReference type="Proteomes" id="UP001239111">
    <property type="component" value="Chromosome 2"/>
</dbReference>
<proteinExistence type="predicted"/>
<comment type="caution">
    <text evidence="1">The sequence shown here is derived from an EMBL/GenBank/DDBJ whole genome shotgun (WGS) entry which is preliminary data.</text>
</comment>
<evidence type="ECO:0000313" key="2">
    <source>
        <dbReference type="Proteomes" id="UP001239111"/>
    </source>
</evidence>
<evidence type="ECO:0000313" key="1">
    <source>
        <dbReference type="EMBL" id="KAJ8676064.1"/>
    </source>
</evidence>